<accession>A0A4R3IEN3</accession>
<dbReference type="GO" id="GO:0003723">
    <property type="term" value="F:RNA binding"/>
    <property type="evidence" value="ECO:0007669"/>
    <property type="project" value="InterPro"/>
</dbReference>
<evidence type="ECO:0000313" key="3">
    <source>
        <dbReference type="EMBL" id="TCS44068.1"/>
    </source>
</evidence>
<dbReference type="AlphaFoldDB" id="A0A4R3IEN3"/>
<protein>
    <submittedName>
        <fullName evidence="3">tRNA pseudouridine32 synthase / 23S rRNA pseudouridine746 synthase</fullName>
    </submittedName>
</protein>
<feature type="domain" description="Pseudouridine synthase RsuA/RluA-like" evidence="2">
    <location>
        <begin position="15"/>
        <end position="156"/>
    </location>
</feature>
<dbReference type="CDD" id="cd02869">
    <property type="entry name" value="PseudoU_synth_RluA_like"/>
    <property type="match status" value="1"/>
</dbReference>
<organism evidence="3 4">
    <name type="scientific">Reinekea marinisedimentorum</name>
    <dbReference type="NCBI Taxonomy" id="230495"/>
    <lineage>
        <taxon>Bacteria</taxon>
        <taxon>Pseudomonadati</taxon>
        <taxon>Pseudomonadota</taxon>
        <taxon>Gammaproteobacteria</taxon>
        <taxon>Oceanospirillales</taxon>
        <taxon>Saccharospirillaceae</taxon>
        <taxon>Reinekea</taxon>
    </lineage>
</organism>
<dbReference type="GO" id="GO:0140098">
    <property type="term" value="F:catalytic activity, acting on RNA"/>
    <property type="evidence" value="ECO:0007669"/>
    <property type="project" value="UniProtKB-ARBA"/>
</dbReference>
<evidence type="ECO:0000313" key="4">
    <source>
        <dbReference type="Proteomes" id="UP000295793"/>
    </source>
</evidence>
<name>A0A4R3IEN3_9GAMM</name>
<dbReference type="SUPFAM" id="SSF55120">
    <property type="entry name" value="Pseudouridine synthase"/>
    <property type="match status" value="1"/>
</dbReference>
<dbReference type="Pfam" id="PF00849">
    <property type="entry name" value="PseudoU_synth_2"/>
    <property type="match status" value="1"/>
</dbReference>
<dbReference type="InterPro" id="IPR020103">
    <property type="entry name" value="PsdUridine_synth_cat_dom_sf"/>
</dbReference>
<reference evidence="3 4" key="1">
    <citation type="submission" date="2019-03" db="EMBL/GenBank/DDBJ databases">
        <title>Genomic Encyclopedia of Archaeal and Bacterial Type Strains, Phase II (KMG-II): from individual species to whole genera.</title>
        <authorList>
            <person name="Goeker M."/>
        </authorList>
    </citation>
    <scope>NUCLEOTIDE SEQUENCE [LARGE SCALE GENOMIC DNA]</scope>
    <source>
        <strain evidence="3 4">DSM 15388</strain>
    </source>
</reference>
<evidence type="ECO:0000259" key="2">
    <source>
        <dbReference type="Pfam" id="PF00849"/>
    </source>
</evidence>
<dbReference type="GO" id="GO:0009982">
    <property type="term" value="F:pseudouridine synthase activity"/>
    <property type="evidence" value="ECO:0007669"/>
    <property type="project" value="InterPro"/>
</dbReference>
<comment type="caution">
    <text evidence="3">The sequence shown here is derived from an EMBL/GenBank/DDBJ whole genome shotgun (WGS) entry which is preliminary data.</text>
</comment>
<gene>
    <name evidence="3" type="ORF">BCF53_101411</name>
</gene>
<sequence length="214" mass="24141">MPEIYPDIIAETDGFWVINKPIGWTVQRDTDAPSVLQWLQRETAIKPLPVHRLDKPTSGLLLVAKTEQANRELSLAFAERTVRKTYLAVSDCKPKKKQGWVKGDMAPARRGQWKLLRTTENPALTQFSSYLLSPSLRGFVLQPKTGKTHQLRVAMKSLGAPILGDIRYGGSAADRVFLHAWRLEFSYHGAQYSYQQDPNPGDHTAWPFSLPDIS</sequence>
<dbReference type="PANTHER" id="PTHR21600:SF87">
    <property type="entry name" value="RNA PSEUDOURIDYLATE SYNTHASE DOMAIN-CONTAINING PROTEIN 1"/>
    <property type="match status" value="1"/>
</dbReference>
<dbReference type="GO" id="GO:0000455">
    <property type="term" value="P:enzyme-directed rRNA pseudouridine synthesis"/>
    <property type="evidence" value="ECO:0007669"/>
    <property type="project" value="TreeGrafter"/>
</dbReference>
<dbReference type="InterPro" id="IPR006224">
    <property type="entry name" value="PsdUridine_synth_RluA-like_CS"/>
</dbReference>
<evidence type="ECO:0000256" key="1">
    <source>
        <dbReference type="ARBA" id="ARBA00010876"/>
    </source>
</evidence>
<dbReference type="RefSeq" id="WP_132699361.1">
    <property type="nucleotide sequence ID" value="NZ_SLZR01000001.1"/>
</dbReference>
<dbReference type="Proteomes" id="UP000295793">
    <property type="component" value="Unassembled WGS sequence"/>
</dbReference>
<dbReference type="PANTHER" id="PTHR21600">
    <property type="entry name" value="MITOCHONDRIAL RNA PSEUDOURIDINE SYNTHASE"/>
    <property type="match status" value="1"/>
</dbReference>
<dbReference type="EMBL" id="SLZR01000001">
    <property type="protein sequence ID" value="TCS44068.1"/>
    <property type="molecule type" value="Genomic_DNA"/>
</dbReference>
<proteinExistence type="inferred from homology"/>
<dbReference type="PROSITE" id="PS01129">
    <property type="entry name" value="PSI_RLU"/>
    <property type="match status" value="1"/>
</dbReference>
<comment type="similarity">
    <text evidence="1">Belongs to the pseudouridine synthase RluA family.</text>
</comment>
<dbReference type="InterPro" id="IPR006145">
    <property type="entry name" value="PsdUridine_synth_RsuA/RluA"/>
</dbReference>
<dbReference type="OrthoDB" id="9807829at2"/>
<dbReference type="InterPro" id="IPR050188">
    <property type="entry name" value="RluA_PseudoU_synthase"/>
</dbReference>
<keyword evidence="4" id="KW-1185">Reference proteome</keyword>
<dbReference type="Gene3D" id="3.30.2350.10">
    <property type="entry name" value="Pseudouridine synthase"/>
    <property type="match status" value="1"/>
</dbReference>